<name>A0ABQ4F008_9ACTN</name>
<dbReference type="InterPro" id="IPR007361">
    <property type="entry name" value="DUF427"/>
</dbReference>
<dbReference type="InterPro" id="IPR038694">
    <property type="entry name" value="DUF427_sf"/>
</dbReference>
<dbReference type="Pfam" id="PF04248">
    <property type="entry name" value="NTP_transf_9"/>
    <property type="match status" value="2"/>
</dbReference>
<dbReference type="Gene3D" id="2.170.150.40">
    <property type="entry name" value="Domain of unknown function (DUF427)"/>
    <property type="match status" value="2"/>
</dbReference>
<dbReference type="EMBL" id="BONX01000051">
    <property type="protein sequence ID" value="GIH00212.1"/>
    <property type="molecule type" value="Genomic_DNA"/>
</dbReference>
<dbReference type="RefSeq" id="WP_203861542.1">
    <property type="nucleotide sequence ID" value="NZ_BAAAZQ010000020.1"/>
</dbReference>
<reference evidence="2 3" key="1">
    <citation type="submission" date="2021-01" db="EMBL/GenBank/DDBJ databases">
        <title>Whole genome shotgun sequence of Plantactinospora mayteni NBRC 109088.</title>
        <authorList>
            <person name="Komaki H."/>
            <person name="Tamura T."/>
        </authorList>
    </citation>
    <scope>NUCLEOTIDE SEQUENCE [LARGE SCALE GENOMIC DNA]</scope>
    <source>
        <strain evidence="2 3">NBRC 109088</strain>
    </source>
</reference>
<dbReference type="PANTHER" id="PTHR34310:SF9">
    <property type="entry name" value="BLR5716 PROTEIN"/>
    <property type="match status" value="1"/>
</dbReference>
<proteinExistence type="predicted"/>
<keyword evidence="3" id="KW-1185">Reference proteome</keyword>
<gene>
    <name evidence="2" type="ORF">Pma05_67840</name>
</gene>
<comment type="caution">
    <text evidence="2">The sequence shown here is derived from an EMBL/GenBank/DDBJ whole genome shotgun (WGS) entry which is preliminary data.</text>
</comment>
<feature type="domain" description="DUF427" evidence="1">
    <location>
        <begin position="21"/>
        <end position="107"/>
    </location>
</feature>
<dbReference type="Proteomes" id="UP000621500">
    <property type="component" value="Unassembled WGS sequence"/>
</dbReference>
<accession>A0ABQ4F008</accession>
<evidence type="ECO:0000313" key="2">
    <source>
        <dbReference type="EMBL" id="GIH00212.1"/>
    </source>
</evidence>
<feature type="domain" description="DUF427" evidence="1">
    <location>
        <begin position="142"/>
        <end position="235"/>
    </location>
</feature>
<sequence>MSGYPRAIVPIGHVEPCARRIRAVLNGEWVLDTSGARYVWESQHYPHYYVPFRDVRQDLLVDEHDVEQYREGAARQYGLRVGDTYRPGTVRVHTERSVEGLAEMVRFEWDALDTWFEEDEEVFVHPRDPYTRVDALRSTRRIRVEIDGEVLAETGSPVLVFETGLPTRYYLNRAEVDLGRLMPTGTQTACPYKGRTSNYWSVRIGDTTHHDVAWAYDFPSHLMQPIAGMVAFFNEKTDLFVDGARLPRPKTGWSESA</sequence>
<evidence type="ECO:0000259" key="1">
    <source>
        <dbReference type="Pfam" id="PF04248"/>
    </source>
</evidence>
<evidence type="ECO:0000313" key="3">
    <source>
        <dbReference type="Proteomes" id="UP000621500"/>
    </source>
</evidence>
<protein>
    <recommendedName>
        <fullName evidence="1">DUF427 domain-containing protein</fullName>
    </recommendedName>
</protein>
<dbReference type="PANTHER" id="PTHR34310">
    <property type="entry name" value="DUF427 DOMAIN PROTEIN (AFU_ORTHOLOGUE AFUA_3G02220)"/>
    <property type="match status" value="1"/>
</dbReference>
<organism evidence="2 3">
    <name type="scientific">Plantactinospora mayteni</name>
    <dbReference type="NCBI Taxonomy" id="566021"/>
    <lineage>
        <taxon>Bacteria</taxon>
        <taxon>Bacillati</taxon>
        <taxon>Actinomycetota</taxon>
        <taxon>Actinomycetes</taxon>
        <taxon>Micromonosporales</taxon>
        <taxon>Micromonosporaceae</taxon>
        <taxon>Plantactinospora</taxon>
    </lineage>
</organism>